<dbReference type="OrthoDB" id="5804248at2759"/>
<proteinExistence type="predicted"/>
<accession>G0NBJ2</accession>
<keyword evidence="3" id="KW-1185">Reference proteome</keyword>
<evidence type="ECO:0000256" key="1">
    <source>
        <dbReference type="SAM" id="MobiDB-lite"/>
    </source>
</evidence>
<dbReference type="AlphaFoldDB" id="G0NBJ2"/>
<dbReference type="EMBL" id="GL379858">
    <property type="protein sequence ID" value="EGT57011.1"/>
    <property type="molecule type" value="Genomic_DNA"/>
</dbReference>
<dbReference type="FunCoup" id="G0NBJ2">
    <property type="interactions" value="494"/>
</dbReference>
<organism evidence="3">
    <name type="scientific">Caenorhabditis brenneri</name>
    <name type="common">Nematode worm</name>
    <dbReference type="NCBI Taxonomy" id="135651"/>
    <lineage>
        <taxon>Eukaryota</taxon>
        <taxon>Metazoa</taxon>
        <taxon>Ecdysozoa</taxon>
        <taxon>Nematoda</taxon>
        <taxon>Chromadorea</taxon>
        <taxon>Rhabditida</taxon>
        <taxon>Rhabditina</taxon>
        <taxon>Rhabditomorpha</taxon>
        <taxon>Rhabditoidea</taxon>
        <taxon>Rhabditidae</taxon>
        <taxon>Peloderinae</taxon>
        <taxon>Caenorhabditis</taxon>
    </lineage>
</organism>
<evidence type="ECO:0000313" key="3">
    <source>
        <dbReference type="Proteomes" id="UP000008068"/>
    </source>
</evidence>
<feature type="compositionally biased region" description="Low complexity" evidence="1">
    <location>
        <begin position="34"/>
        <end position="47"/>
    </location>
</feature>
<reference evidence="3" key="1">
    <citation type="submission" date="2011-07" db="EMBL/GenBank/DDBJ databases">
        <authorList>
            <consortium name="Caenorhabditis brenneri Sequencing and Analysis Consortium"/>
            <person name="Wilson R.K."/>
        </authorList>
    </citation>
    <scope>NUCLEOTIDE SEQUENCE [LARGE SCALE GENOMIC DNA]</scope>
    <source>
        <strain evidence="3">PB2801</strain>
    </source>
</reference>
<sequence>MCLSTTEEERKRNIMSENHGFVHDEIVVQPPTPTTYGGTSTTNPNPNANQEGGRKRSVDIGTSTTQIIIESAPPAQNRDCWDAMCDVFGTRQSAYITQLRPISTYLLRCQEALKIFQFELERDIKTKQSSMATYQHVMDCVIEINHISMHRDLNIPPDEHTMLRSVAYEMALLARIIEEVANKVGDKPKSRSNSITRLTISAPTVHTSTEGDETRDVGTGESIPAVDVGSLKDNISKVFDMVENLMKYIDKKTERRWWLRDVINFTQAAVKVALFISAAISVAYHQNQIAPIITLVITIIQGITEGFDQYFLKNKSPDDIHISVLTNTMANLKS</sequence>
<feature type="region of interest" description="Disordered" evidence="1">
    <location>
        <begin position="29"/>
        <end position="57"/>
    </location>
</feature>
<dbReference type="HOGENOM" id="CLU_832174_0_0_1"/>
<evidence type="ECO:0000313" key="2">
    <source>
        <dbReference type="EMBL" id="EGT57011.1"/>
    </source>
</evidence>
<gene>
    <name evidence="2" type="ORF">CAEBREN_04492</name>
</gene>
<dbReference type="OMA" id="TERRWWL"/>
<name>G0NBJ2_CAEBE</name>
<dbReference type="eggNOG" id="ENOG502TFPU">
    <property type="taxonomic scope" value="Eukaryota"/>
</dbReference>
<dbReference type="Proteomes" id="UP000008068">
    <property type="component" value="Unassembled WGS sequence"/>
</dbReference>
<dbReference type="InParanoid" id="G0NBJ2"/>
<protein>
    <submittedName>
        <fullName evidence="2">Uncharacterized protein</fullName>
    </submittedName>
</protein>